<keyword evidence="1" id="KW-0732">Signal</keyword>
<gene>
    <name evidence="2" type="ORF">EPI10_002645</name>
</gene>
<sequence length="72" mass="7676">MARLNVHTDLAILVIAASGAVIIDSVKANSCADTYSLYDNHTNIIPEALSEAERIWNECILVAADVSPTPPP</sequence>
<reference evidence="3" key="1">
    <citation type="journal article" date="2019" name="Plant Biotechnol. J.">
        <title>Genome sequencing of the Australian wild diploid species Gossypium australe highlights disease resistance and delayed gland morphogenesis.</title>
        <authorList>
            <person name="Cai Y."/>
            <person name="Cai X."/>
            <person name="Wang Q."/>
            <person name="Wang P."/>
            <person name="Zhang Y."/>
            <person name="Cai C."/>
            <person name="Xu Y."/>
            <person name="Wang K."/>
            <person name="Zhou Z."/>
            <person name="Wang C."/>
            <person name="Geng S."/>
            <person name="Li B."/>
            <person name="Dong Q."/>
            <person name="Hou Y."/>
            <person name="Wang H."/>
            <person name="Ai P."/>
            <person name="Liu Z."/>
            <person name="Yi F."/>
            <person name="Sun M."/>
            <person name="An G."/>
            <person name="Cheng J."/>
            <person name="Zhang Y."/>
            <person name="Shi Q."/>
            <person name="Xie Y."/>
            <person name="Shi X."/>
            <person name="Chang Y."/>
            <person name="Huang F."/>
            <person name="Chen Y."/>
            <person name="Hong S."/>
            <person name="Mi L."/>
            <person name="Sun Q."/>
            <person name="Zhang L."/>
            <person name="Zhou B."/>
            <person name="Peng R."/>
            <person name="Zhang X."/>
            <person name="Liu F."/>
        </authorList>
    </citation>
    <scope>NUCLEOTIDE SEQUENCE [LARGE SCALE GENOMIC DNA]</scope>
    <source>
        <strain evidence="3">cv. PA1801</strain>
    </source>
</reference>
<proteinExistence type="predicted"/>
<organism evidence="2 3">
    <name type="scientific">Gossypium australe</name>
    <dbReference type="NCBI Taxonomy" id="47621"/>
    <lineage>
        <taxon>Eukaryota</taxon>
        <taxon>Viridiplantae</taxon>
        <taxon>Streptophyta</taxon>
        <taxon>Embryophyta</taxon>
        <taxon>Tracheophyta</taxon>
        <taxon>Spermatophyta</taxon>
        <taxon>Magnoliopsida</taxon>
        <taxon>eudicotyledons</taxon>
        <taxon>Gunneridae</taxon>
        <taxon>Pentapetalae</taxon>
        <taxon>rosids</taxon>
        <taxon>malvids</taxon>
        <taxon>Malvales</taxon>
        <taxon>Malvaceae</taxon>
        <taxon>Malvoideae</taxon>
        <taxon>Gossypium</taxon>
    </lineage>
</organism>
<evidence type="ECO:0000313" key="2">
    <source>
        <dbReference type="EMBL" id="KAA3467652.1"/>
    </source>
</evidence>
<evidence type="ECO:0000313" key="3">
    <source>
        <dbReference type="Proteomes" id="UP000325315"/>
    </source>
</evidence>
<dbReference type="Proteomes" id="UP000325315">
    <property type="component" value="Unassembled WGS sequence"/>
</dbReference>
<name>A0A5B6VEW2_9ROSI</name>
<feature type="signal peptide" evidence="1">
    <location>
        <begin position="1"/>
        <end position="28"/>
    </location>
</feature>
<feature type="chain" id="PRO_5022740176" evidence="1">
    <location>
        <begin position="29"/>
        <end position="72"/>
    </location>
</feature>
<dbReference type="AlphaFoldDB" id="A0A5B6VEW2"/>
<comment type="caution">
    <text evidence="2">The sequence shown here is derived from an EMBL/GenBank/DDBJ whole genome shotgun (WGS) entry which is preliminary data.</text>
</comment>
<keyword evidence="3" id="KW-1185">Reference proteome</keyword>
<evidence type="ECO:0000256" key="1">
    <source>
        <dbReference type="SAM" id="SignalP"/>
    </source>
</evidence>
<protein>
    <submittedName>
        <fullName evidence="2">Uncharacterized protein</fullName>
    </submittedName>
</protein>
<accession>A0A5B6VEW2</accession>
<dbReference type="EMBL" id="SMMG02000007">
    <property type="protein sequence ID" value="KAA3467652.1"/>
    <property type="molecule type" value="Genomic_DNA"/>
</dbReference>